<organism evidence="3 4">
    <name type="scientific">Hibiscus trionum</name>
    <name type="common">Flower of an hour</name>
    <dbReference type="NCBI Taxonomy" id="183268"/>
    <lineage>
        <taxon>Eukaryota</taxon>
        <taxon>Viridiplantae</taxon>
        <taxon>Streptophyta</taxon>
        <taxon>Embryophyta</taxon>
        <taxon>Tracheophyta</taxon>
        <taxon>Spermatophyta</taxon>
        <taxon>Magnoliopsida</taxon>
        <taxon>eudicotyledons</taxon>
        <taxon>Gunneridae</taxon>
        <taxon>Pentapetalae</taxon>
        <taxon>rosids</taxon>
        <taxon>malvids</taxon>
        <taxon>Malvales</taxon>
        <taxon>Malvaceae</taxon>
        <taxon>Malvoideae</taxon>
        <taxon>Hibiscus</taxon>
    </lineage>
</organism>
<accession>A0A9W7GPC6</accession>
<evidence type="ECO:0000313" key="4">
    <source>
        <dbReference type="Proteomes" id="UP001165190"/>
    </source>
</evidence>
<comment type="caution">
    <text evidence="3">The sequence shown here is derived from an EMBL/GenBank/DDBJ whole genome shotgun (WGS) entry which is preliminary data.</text>
</comment>
<feature type="domain" description="C2H2-type" evidence="2">
    <location>
        <begin position="26"/>
        <end position="53"/>
    </location>
</feature>
<evidence type="ECO:0000313" key="3">
    <source>
        <dbReference type="EMBL" id="GMI63322.1"/>
    </source>
</evidence>
<dbReference type="SUPFAM" id="SSF57667">
    <property type="entry name" value="beta-beta-alpha zinc fingers"/>
    <property type="match status" value="1"/>
</dbReference>
<dbReference type="AlphaFoldDB" id="A0A9W7GPC6"/>
<evidence type="ECO:0000259" key="2">
    <source>
        <dbReference type="PROSITE" id="PS50157"/>
    </source>
</evidence>
<dbReference type="InterPro" id="IPR036236">
    <property type="entry name" value="Znf_C2H2_sf"/>
</dbReference>
<keyword evidence="1" id="KW-0479">Metal-binding</keyword>
<dbReference type="PROSITE" id="PS50157">
    <property type="entry name" value="ZINC_FINGER_C2H2_2"/>
    <property type="match status" value="1"/>
</dbReference>
<sequence>MPGKTDPNGETCMESSETCEEITNLFPCSRCPRRFPSWHALGGHQNAHRKERNEEQRLYNQRRLALKKQSSVTIRSPRRIVDPVVAVLNSYSPVASNGRMVQMQSLAGGGFDYGVEPGVNGECSHQEMVLNLFRQEERDLGPFAEGLINEGREDAVADDESIAKEEEVDLTLRL</sequence>
<protein>
    <recommendedName>
        <fullName evidence="2">C2H2-type domain-containing protein</fullName>
    </recommendedName>
</protein>
<evidence type="ECO:0000256" key="1">
    <source>
        <dbReference type="PROSITE-ProRule" id="PRU00042"/>
    </source>
</evidence>
<dbReference type="PROSITE" id="PS00028">
    <property type="entry name" value="ZINC_FINGER_C2H2_1"/>
    <property type="match status" value="1"/>
</dbReference>
<keyword evidence="1" id="KW-0863">Zinc-finger</keyword>
<dbReference type="PANTHER" id="PTHR45730">
    <property type="entry name" value="ZINC FINGER PROTEIN JAGGED"/>
    <property type="match status" value="1"/>
</dbReference>
<dbReference type="Proteomes" id="UP001165190">
    <property type="component" value="Unassembled WGS sequence"/>
</dbReference>
<dbReference type="PANTHER" id="PTHR45730:SF36">
    <property type="entry name" value="C2H2-TYPE DOMAIN-CONTAINING PROTEIN"/>
    <property type="match status" value="1"/>
</dbReference>
<name>A0A9W7GPC6_HIBTR</name>
<dbReference type="OrthoDB" id="962279at2759"/>
<reference evidence="3" key="1">
    <citation type="submission" date="2023-05" db="EMBL/GenBank/DDBJ databases">
        <title>Genome and transcriptome analyses reveal genes involved in the formation of fine ridges on petal epidermal cells in Hibiscus trionum.</title>
        <authorList>
            <person name="Koshimizu S."/>
            <person name="Masuda S."/>
            <person name="Ishii T."/>
            <person name="Shirasu K."/>
            <person name="Hoshino A."/>
            <person name="Arita M."/>
        </authorList>
    </citation>
    <scope>NUCLEOTIDE SEQUENCE</scope>
    <source>
        <strain evidence="3">Hamamatsu line</strain>
    </source>
</reference>
<dbReference type="Gene3D" id="3.30.160.60">
    <property type="entry name" value="Classic Zinc Finger"/>
    <property type="match status" value="1"/>
</dbReference>
<keyword evidence="4" id="KW-1185">Reference proteome</keyword>
<proteinExistence type="predicted"/>
<dbReference type="InterPro" id="IPR045320">
    <property type="entry name" value="JAGGED/SL1-like"/>
</dbReference>
<dbReference type="GO" id="GO:0003700">
    <property type="term" value="F:DNA-binding transcription factor activity"/>
    <property type="evidence" value="ECO:0007669"/>
    <property type="project" value="InterPro"/>
</dbReference>
<dbReference type="EMBL" id="BSYR01000001">
    <property type="protein sequence ID" value="GMI63322.1"/>
    <property type="molecule type" value="Genomic_DNA"/>
</dbReference>
<keyword evidence="1" id="KW-0862">Zinc</keyword>
<dbReference type="GO" id="GO:0008270">
    <property type="term" value="F:zinc ion binding"/>
    <property type="evidence" value="ECO:0007669"/>
    <property type="project" value="UniProtKB-KW"/>
</dbReference>
<dbReference type="InterPro" id="IPR013087">
    <property type="entry name" value="Znf_C2H2_type"/>
</dbReference>
<gene>
    <name evidence="3" type="ORF">HRI_000001500</name>
</gene>